<dbReference type="AlphaFoldDB" id="A0A7J8BET3"/>
<evidence type="ECO:0000256" key="1">
    <source>
        <dbReference type="SAM" id="MobiDB-lite"/>
    </source>
</evidence>
<comment type="caution">
    <text evidence="2">The sequence shown here is derived from an EMBL/GenBank/DDBJ whole genome shotgun (WGS) entry which is preliminary data.</text>
</comment>
<sequence>MPDEFERPRGDTDGERGAEGAFVIRMWEIVSDKNSVSPFQPFLQLGQPASPPESVSARHVQGWRTQCRGARDLLSRVGSPRRDRTVRCGSAGERIRVERTLPKEKPEPRRRQVDKSSSLRPSQRGHRSPAEPRSSPGEISGTDEHTLPSNLPWLLVAPASQAW</sequence>
<keyword evidence="3" id="KW-1185">Reference proteome</keyword>
<name>A0A7J8BET3_ROUAE</name>
<protein>
    <submittedName>
        <fullName evidence="2">Uncharacterized protein</fullName>
    </submittedName>
</protein>
<evidence type="ECO:0000313" key="2">
    <source>
        <dbReference type="EMBL" id="KAF6397214.1"/>
    </source>
</evidence>
<feature type="region of interest" description="Disordered" evidence="1">
    <location>
        <begin position="76"/>
        <end position="163"/>
    </location>
</feature>
<accession>A0A7J8BET3</accession>
<feature type="compositionally biased region" description="Basic and acidic residues" evidence="1">
    <location>
        <begin position="76"/>
        <end position="86"/>
    </location>
</feature>
<reference evidence="2 3" key="1">
    <citation type="journal article" date="2020" name="Nature">
        <title>Six reference-quality genomes reveal evolution of bat adaptations.</title>
        <authorList>
            <person name="Jebb D."/>
            <person name="Huang Z."/>
            <person name="Pippel M."/>
            <person name="Hughes G.M."/>
            <person name="Lavrichenko K."/>
            <person name="Devanna P."/>
            <person name="Winkler S."/>
            <person name="Jermiin L.S."/>
            <person name="Skirmuntt E.C."/>
            <person name="Katzourakis A."/>
            <person name="Burkitt-Gray L."/>
            <person name="Ray D.A."/>
            <person name="Sullivan K.A.M."/>
            <person name="Roscito J.G."/>
            <person name="Kirilenko B.M."/>
            <person name="Davalos L.M."/>
            <person name="Corthals A.P."/>
            <person name="Power M.L."/>
            <person name="Jones G."/>
            <person name="Ransome R.D."/>
            <person name="Dechmann D.K.N."/>
            <person name="Locatelli A.G."/>
            <person name="Puechmaille S.J."/>
            <person name="Fedrigo O."/>
            <person name="Jarvis E.D."/>
            <person name="Hiller M."/>
            <person name="Vernes S.C."/>
            <person name="Myers E.W."/>
            <person name="Teeling E.C."/>
        </authorList>
    </citation>
    <scope>NUCLEOTIDE SEQUENCE [LARGE SCALE GENOMIC DNA]</scope>
    <source>
        <strain evidence="2">MRouAeg1</strain>
        <tissue evidence="2">Muscle</tissue>
    </source>
</reference>
<organism evidence="2 3">
    <name type="scientific">Rousettus aegyptiacus</name>
    <name type="common">Egyptian fruit bat</name>
    <name type="synonym">Pteropus aegyptiacus</name>
    <dbReference type="NCBI Taxonomy" id="9407"/>
    <lineage>
        <taxon>Eukaryota</taxon>
        <taxon>Metazoa</taxon>
        <taxon>Chordata</taxon>
        <taxon>Craniata</taxon>
        <taxon>Vertebrata</taxon>
        <taxon>Euteleostomi</taxon>
        <taxon>Mammalia</taxon>
        <taxon>Eutheria</taxon>
        <taxon>Laurasiatheria</taxon>
        <taxon>Chiroptera</taxon>
        <taxon>Yinpterochiroptera</taxon>
        <taxon>Pteropodoidea</taxon>
        <taxon>Pteropodidae</taxon>
        <taxon>Rousettinae</taxon>
        <taxon>Rousettus</taxon>
    </lineage>
</organism>
<gene>
    <name evidence="2" type="ORF">HJG63_009856</name>
</gene>
<dbReference type="Proteomes" id="UP000593571">
    <property type="component" value="Unassembled WGS sequence"/>
</dbReference>
<feature type="compositionally biased region" description="Basic and acidic residues" evidence="1">
    <location>
        <begin position="93"/>
        <end position="114"/>
    </location>
</feature>
<proteinExistence type="predicted"/>
<evidence type="ECO:0000313" key="3">
    <source>
        <dbReference type="Proteomes" id="UP000593571"/>
    </source>
</evidence>
<dbReference type="EMBL" id="JACASE010000017">
    <property type="protein sequence ID" value="KAF6397214.1"/>
    <property type="molecule type" value="Genomic_DNA"/>
</dbReference>